<gene>
    <name evidence="2" type="ORF">SMD11_5597</name>
</gene>
<proteinExistence type="predicted"/>
<dbReference type="SUPFAM" id="SSF50370">
    <property type="entry name" value="Ricin B-like lectins"/>
    <property type="match status" value="1"/>
</dbReference>
<dbReference type="OrthoDB" id="3645604at2"/>
<feature type="chain" id="PRO_5013232611" evidence="1">
    <location>
        <begin position="30"/>
        <end position="90"/>
    </location>
</feature>
<protein>
    <submittedName>
        <fullName evidence="2">Uncharacterized protein</fullName>
    </submittedName>
</protein>
<accession>A0A1Z2LA56</accession>
<dbReference type="KEGG" id="salj:SMD11_5597"/>
<dbReference type="Proteomes" id="UP000195755">
    <property type="component" value="Chromosome"/>
</dbReference>
<keyword evidence="1" id="KW-0732">Signal</keyword>
<evidence type="ECO:0000313" key="3">
    <source>
        <dbReference type="Proteomes" id="UP000195755"/>
    </source>
</evidence>
<sequence>MRSSFRVFGVLASATALLLGVTEMTGASAADAGAGGPAVEVTPGAERHWMRNFNSAQCLAVPGGSTQQGTGLIQWPCGNWHDQSWSYYNE</sequence>
<dbReference type="InterPro" id="IPR035992">
    <property type="entry name" value="Ricin_B-like_lectins"/>
</dbReference>
<dbReference type="AlphaFoldDB" id="A0A1Z2LA56"/>
<dbReference type="EMBL" id="CP021744">
    <property type="protein sequence ID" value="ARZ71176.1"/>
    <property type="molecule type" value="Genomic_DNA"/>
</dbReference>
<evidence type="ECO:0000256" key="1">
    <source>
        <dbReference type="SAM" id="SignalP"/>
    </source>
</evidence>
<reference evidence="2 3" key="1">
    <citation type="submission" date="2017-06" db="EMBL/GenBank/DDBJ databases">
        <title>Streptomyces albireticuli Genome sequencing and assembly.</title>
        <authorList>
            <person name="Wang Y."/>
            <person name="Du B."/>
            <person name="Ding Y."/>
            <person name="Liu H."/>
            <person name="Hou Q."/>
            <person name="Liu K."/>
            <person name="Yao L."/>
            <person name="Wang C."/>
        </authorList>
    </citation>
    <scope>NUCLEOTIDE SEQUENCE [LARGE SCALE GENOMIC DNA]</scope>
    <source>
        <strain evidence="2 3">MDJK11</strain>
    </source>
</reference>
<feature type="signal peptide" evidence="1">
    <location>
        <begin position="1"/>
        <end position="29"/>
    </location>
</feature>
<dbReference type="RefSeq" id="WP_087929022.1">
    <property type="nucleotide sequence ID" value="NZ_CP021744.1"/>
</dbReference>
<dbReference type="Gene3D" id="2.80.10.50">
    <property type="match status" value="1"/>
</dbReference>
<dbReference type="PROSITE" id="PS50231">
    <property type="entry name" value="RICIN_B_LECTIN"/>
    <property type="match status" value="1"/>
</dbReference>
<name>A0A1Z2LA56_9ACTN</name>
<evidence type="ECO:0000313" key="2">
    <source>
        <dbReference type="EMBL" id="ARZ71176.1"/>
    </source>
</evidence>
<organism evidence="2 3">
    <name type="scientific">Streptomyces albireticuli</name>
    <dbReference type="NCBI Taxonomy" id="1940"/>
    <lineage>
        <taxon>Bacteria</taxon>
        <taxon>Bacillati</taxon>
        <taxon>Actinomycetota</taxon>
        <taxon>Actinomycetes</taxon>
        <taxon>Kitasatosporales</taxon>
        <taxon>Streptomycetaceae</taxon>
        <taxon>Streptomyces</taxon>
    </lineage>
</organism>
<dbReference type="CDD" id="cd00161">
    <property type="entry name" value="beta-trefoil_Ricin-like"/>
    <property type="match status" value="1"/>
</dbReference>